<keyword evidence="3" id="KW-1185">Reference proteome</keyword>
<dbReference type="AlphaFoldDB" id="A0A0G4N287"/>
<evidence type="ECO:0000313" key="4">
    <source>
        <dbReference type="Proteomes" id="UP000045706"/>
    </source>
</evidence>
<dbReference type="EMBL" id="CVQI01033495">
    <property type="protein sequence ID" value="CRK43640.1"/>
    <property type="molecule type" value="Genomic_DNA"/>
</dbReference>
<dbReference type="Proteomes" id="UP000045706">
    <property type="component" value="Unassembled WGS sequence"/>
</dbReference>
<sequence>MLGSISIEALCSVALFNVFTVFDSLDCVPVPPRLHNLLCDILHSFLTVLYKILLIDPLPLLDERVGCLEGAEVSTEGCTNNIGRPW</sequence>
<gene>
    <name evidence="1" type="ORF">BN1708_008210</name>
    <name evidence="2" type="ORF">BN1723_005747</name>
</gene>
<organism evidence="1 3">
    <name type="scientific">Verticillium longisporum</name>
    <name type="common">Verticillium dahliae var. longisporum</name>
    <dbReference type="NCBI Taxonomy" id="100787"/>
    <lineage>
        <taxon>Eukaryota</taxon>
        <taxon>Fungi</taxon>
        <taxon>Dikarya</taxon>
        <taxon>Ascomycota</taxon>
        <taxon>Pezizomycotina</taxon>
        <taxon>Sordariomycetes</taxon>
        <taxon>Hypocreomycetidae</taxon>
        <taxon>Glomerellales</taxon>
        <taxon>Plectosphaerellaceae</taxon>
        <taxon>Verticillium</taxon>
    </lineage>
</organism>
<dbReference type="EMBL" id="CVQH01026305">
    <property type="protein sequence ID" value="CRK40420.1"/>
    <property type="molecule type" value="Genomic_DNA"/>
</dbReference>
<evidence type="ECO:0000313" key="2">
    <source>
        <dbReference type="EMBL" id="CRK43640.1"/>
    </source>
</evidence>
<dbReference type="Proteomes" id="UP000044602">
    <property type="component" value="Unassembled WGS sequence"/>
</dbReference>
<accession>A0A0G4N287</accession>
<name>A0A0G4N287_VERLO</name>
<evidence type="ECO:0000313" key="3">
    <source>
        <dbReference type="Proteomes" id="UP000044602"/>
    </source>
</evidence>
<reference evidence="3 4" key="1">
    <citation type="submission" date="2015-05" db="EMBL/GenBank/DDBJ databases">
        <authorList>
            <person name="Fogelqvist Johan"/>
        </authorList>
    </citation>
    <scope>NUCLEOTIDE SEQUENCE [LARGE SCALE GENOMIC DNA]</scope>
    <source>
        <strain evidence="1">VL1</strain>
        <strain evidence="2">VL2</strain>
    </source>
</reference>
<evidence type="ECO:0000313" key="1">
    <source>
        <dbReference type="EMBL" id="CRK40420.1"/>
    </source>
</evidence>
<proteinExistence type="predicted"/>
<protein>
    <submittedName>
        <fullName evidence="1">Uncharacterized protein</fullName>
    </submittedName>
</protein>